<proteinExistence type="predicted"/>
<protein>
    <submittedName>
        <fullName evidence="2">Baseplate wedge subunit</fullName>
    </submittedName>
</protein>
<feature type="domain" description="Baseplate wedge protein gp6-like N-terminal helical" evidence="1">
    <location>
        <begin position="15"/>
        <end position="87"/>
    </location>
</feature>
<sequence length="608" mass="66416">MALESNRIRVGELDYDQIKLNLKNFLQGQSQFNSYDFEGSGLSVLLDILAYNTHYNALYTNLAVNEMFLDSAVKRNSVVSLAKMLGYTGYSSKGAIAVVDIVINNPTSFPTSLTLPKGSAFTTSVNGYMYTFYTTEDISISTSNSTYAFPSVLLKEGIPLSYSYTAASSVRYIIPNAGVDLSTLSITVQNSGTSTFTTFVEAGSIVDVGPTDNVYFVKEIDNGLYEVTFGDGVIGAAVTNGNIVRIDYFTTNADAANGANVFRYNGTSLIGGTVATTTITKAFGGSVPETVESIKYNAPKSYAAQNRAVTPDDYRTTVLNTFSEASSVAVWGGEDNKPPVYGKVYVCIKPKDTLVLTAQQKLDIRSALVKKSVVSIIPELVDPEYLDLELNVTFYYNERLTTRTPVELQTLVLNTIKAYNVTDLQKFDGVFRQSKLTRLIDMCEPSIVNSNINIIVHRQILPRYDVNAEYTVNLINPIYSAKVPEEAVQSSGFYVAGLSDVHYLQDDGLGNIMLYYIDVLTVKQIVNPQIGTVDYATGTVSIKNLNIKSLEGDKFELLFKLQGNDIVSALTQIVQISEPHLSVNPISDKTVNGNLGAGNSFIFTSSRN</sequence>
<dbReference type="Gene3D" id="3.30.300.200">
    <property type="match status" value="1"/>
</dbReference>
<name>A0A6J5KU38_9CAUD</name>
<organism evidence="2">
    <name type="scientific">uncultured Caudovirales phage</name>
    <dbReference type="NCBI Taxonomy" id="2100421"/>
    <lineage>
        <taxon>Viruses</taxon>
        <taxon>Duplodnaviria</taxon>
        <taxon>Heunggongvirae</taxon>
        <taxon>Uroviricota</taxon>
        <taxon>Caudoviricetes</taxon>
        <taxon>Peduoviridae</taxon>
        <taxon>Maltschvirus</taxon>
        <taxon>Maltschvirus maltsch</taxon>
    </lineage>
</organism>
<dbReference type="Pfam" id="PF21379">
    <property type="entry name" value="Gp6-like_1st"/>
    <property type="match status" value="1"/>
</dbReference>
<reference evidence="2" key="1">
    <citation type="submission" date="2020-04" db="EMBL/GenBank/DDBJ databases">
        <authorList>
            <person name="Chiriac C."/>
            <person name="Salcher M."/>
            <person name="Ghai R."/>
            <person name="Kavagutti S V."/>
        </authorList>
    </citation>
    <scope>NUCLEOTIDE SEQUENCE</scope>
</reference>
<dbReference type="InterPro" id="IPR049026">
    <property type="entry name" value="Gp6-like_N"/>
</dbReference>
<accession>A0A6J5KU38</accession>
<evidence type="ECO:0000259" key="1">
    <source>
        <dbReference type="Pfam" id="PF21379"/>
    </source>
</evidence>
<gene>
    <name evidence="2" type="ORF">UFOVP58_142</name>
</gene>
<evidence type="ECO:0000313" key="2">
    <source>
        <dbReference type="EMBL" id="CAB4125451.1"/>
    </source>
</evidence>
<dbReference type="EMBL" id="LR796186">
    <property type="protein sequence ID" value="CAB4125451.1"/>
    <property type="molecule type" value="Genomic_DNA"/>
</dbReference>